<protein>
    <recommendedName>
        <fullName evidence="3">N-acetyltransferase domain-containing protein</fullName>
    </recommendedName>
</protein>
<evidence type="ECO:0000256" key="1">
    <source>
        <dbReference type="ARBA" id="ARBA00022679"/>
    </source>
</evidence>
<dbReference type="PROSITE" id="PS51186">
    <property type="entry name" value="GNAT"/>
    <property type="match status" value="1"/>
</dbReference>
<dbReference type="PANTHER" id="PTHR43877:SF2">
    <property type="entry name" value="AMINOALKYLPHOSPHONATE N-ACETYLTRANSFERASE-RELATED"/>
    <property type="match status" value="1"/>
</dbReference>
<dbReference type="Gene3D" id="3.40.630.30">
    <property type="match status" value="1"/>
</dbReference>
<evidence type="ECO:0000313" key="4">
    <source>
        <dbReference type="EMBL" id="GIU46930.1"/>
    </source>
</evidence>
<gene>
    <name evidence="4" type="ORF">TUM4630_18990</name>
</gene>
<evidence type="ECO:0000256" key="2">
    <source>
        <dbReference type="ARBA" id="ARBA00023315"/>
    </source>
</evidence>
<comment type="caution">
    <text evidence="4">The sequence shown here is derived from an EMBL/GenBank/DDBJ whole genome shotgun (WGS) entry which is preliminary data.</text>
</comment>
<evidence type="ECO:0000259" key="3">
    <source>
        <dbReference type="PROSITE" id="PS51186"/>
    </source>
</evidence>
<dbReference type="SUPFAM" id="SSF55729">
    <property type="entry name" value="Acyl-CoA N-acyltransferases (Nat)"/>
    <property type="match status" value="1"/>
</dbReference>
<dbReference type="Pfam" id="PF13508">
    <property type="entry name" value="Acetyltransf_7"/>
    <property type="match status" value="1"/>
</dbReference>
<dbReference type="InterPro" id="IPR016181">
    <property type="entry name" value="Acyl_CoA_acyltransferase"/>
</dbReference>
<evidence type="ECO:0000313" key="5">
    <source>
        <dbReference type="Proteomes" id="UP000761574"/>
    </source>
</evidence>
<dbReference type="InterPro" id="IPR050832">
    <property type="entry name" value="Bact_Acetyltransf"/>
</dbReference>
<dbReference type="CDD" id="cd04301">
    <property type="entry name" value="NAT_SF"/>
    <property type="match status" value="1"/>
</dbReference>
<dbReference type="EMBL" id="BPFB01000019">
    <property type="protein sequence ID" value="GIU46930.1"/>
    <property type="molecule type" value="Genomic_DNA"/>
</dbReference>
<name>A0ABQ4PH90_9GAMM</name>
<sequence>MITIRKAIKSDAQVIYELRRRAILAKCSAYYSKQQLTLWTQGGVSDGFVQDVTDTFYVSEKGGRVIGSGKLNTDTGLVDAIFVEPEHFGIGAARQMLEFLEKLAKECGLRLLKLDSTLNAAPFYRSCGFTGDELSTYYSPIGISLDCIPMEKPLRA</sequence>
<dbReference type="RefSeq" id="WP_119977778.1">
    <property type="nucleotide sequence ID" value="NZ_BPFB01000019.1"/>
</dbReference>
<reference evidence="4 5" key="1">
    <citation type="submission" date="2021-05" db="EMBL/GenBank/DDBJ databases">
        <title>Molecular characterization for Shewanella algae harboring chromosomal blaOXA-55-like strains isolated from clinical and environment sample.</title>
        <authorList>
            <person name="Ohama Y."/>
            <person name="Aoki K."/>
            <person name="Harada S."/>
            <person name="Moriya K."/>
            <person name="Ishii Y."/>
            <person name="Tateda K."/>
        </authorList>
    </citation>
    <scope>NUCLEOTIDE SEQUENCE [LARGE SCALE GENOMIC DNA]</scope>
    <source>
        <strain evidence="4 5">LMG 23746</strain>
    </source>
</reference>
<feature type="domain" description="N-acetyltransferase" evidence="3">
    <location>
        <begin position="2"/>
        <end position="155"/>
    </location>
</feature>
<dbReference type="Proteomes" id="UP000761574">
    <property type="component" value="Unassembled WGS sequence"/>
</dbReference>
<accession>A0ABQ4PH90</accession>
<proteinExistence type="predicted"/>
<organism evidence="4 5">
    <name type="scientific">Shewanella algidipiscicola</name>
    <dbReference type="NCBI Taxonomy" id="614070"/>
    <lineage>
        <taxon>Bacteria</taxon>
        <taxon>Pseudomonadati</taxon>
        <taxon>Pseudomonadota</taxon>
        <taxon>Gammaproteobacteria</taxon>
        <taxon>Alteromonadales</taxon>
        <taxon>Shewanellaceae</taxon>
        <taxon>Shewanella</taxon>
    </lineage>
</organism>
<keyword evidence="2" id="KW-0012">Acyltransferase</keyword>
<keyword evidence="1" id="KW-0808">Transferase</keyword>
<dbReference type="PANTHER" id="PTHR43877">
    <property type="entry name" value="AMINOALKYLPHOSPHONATE N-ACETYLTRANSFERASE-RELATED-RELATED"/>
    <property type="match status" value="1"/>
</dbReference>
<dbReference type="InterPro" id="IPR000182">
    <property type="entry name" value="GNAT_dom"/>
</dbReference>
<keyword evidence="5" id="KW-1185">Reference proteome</keyword>